<dbReference type="EMBL" id="JACLAU010000005">
    <property type="protein sequence ID" value="MBC2651185.1"/>
    <property type="molecule type" value="Genomic_DNA"/>
</dbReference>
<dbReference type="GO" id="GO:0016491">
    <property type="term" value="F:oxidoreductase activity"/>
    <property type="evidence" value="ECO:0007669"/>
    <property type="project" value="InterPro"/>
</dbReference>
<reference evidence="1 2" key="1">
    <citation type="submission" date="2020-08" db="EMBL/GenBank/DDBJ databases">
        <title>The genome sequence of Novosphingobium flavum 4Y4.</title>
        <authorList>
            <person name="Liu Y."/>
        </authorList>
    </citation>
    <scope>NUCLEOTIDE SEQUENCE [LARGE SCALE GENOMIC DNA]</scope>
    <source>
        <strain evidence="1 2">4Y4</strain>
    </source>
</reference>
<dbReference type="Proteomes" id="UP000520156">
    <property type="component" value="Unassembled WGS sequence"/>
</dbReference>
<dbReference type="RefSeq" id="WP_185682602.1">
    <property type="nucleotide sequence ID" value="NZ_JACLAU010000005.1"/>
</dbReference>
<evidence type="ECO:0000313" key="1">
    <source>
        <dbReference type="EMBL" id="MBC2651185.1"/>
    </source>
</evidence>
<accession>A0A7X1KBI3</accession>
<dbReference type="PANTHER" id="PTHR34598">
    <property type="entry name" value="BLL6449 PROTEIN"/>
    <property type="match status" value="1"/>
</dbReference>
<evidence type="ECO:0008006" key="3">
    <source>
        <dbReference type="Google" id="ProtNLM"/>
    </source>
</evidence>
<evidence type="ECO:0000313" key="2">
    <source>
        <dbReference type="Proteomes" id="UP000520156"/>
    </source>
</evidence>
<name>A0A7X1KBI3_9SPHN</name>
<proteinExistence type="predicted"/>
<dbReference type="InterPro" id="IPR044053">
    <property type="entry name" value="AsaB-like"/>
</dbReference>
<organism evidence="1 2">
    <name type="scientific">Novosphingobium aerophilum</name>
    <dbReference type="NCBI Taxonomy" id="2839843"/>
    <lineage>
        <taxon>Bacteria</taxon>
        <taxon>Pseudomonadati</taxon>
        <taxon>Pseudomonadota</taxon>
        <taxon>Alphaproteobacteria</taxon>
        <taxon>Sphingomonadales</taxon>
        <taxon>Sphingomonadaceae</taxon>
        <taxon>Novosphingobium</taxon>
    </lineage>
</organism>
<keyword evidence="2" id="KW-1185">Reference proteome</keyword>
<dbReference type="NCBIfam" id="NF041278">
    <property type="entry name" value="CmcJ_NvfI_EfuI"/>
    <property type="match status" value="1"/>
</dbReference>
<gene>
    <name evidence="1" type="ORF">H7F49_05680</name>
</gene>
<protein>
    <recommendedName>
        <fullName evidence="3">Methyltransferase</fullName>
    </recommendedName>
</protein>
<sequence length="266" mass="29282">MLNHMIEATIAYAARMPLRQRYYANDHARDTVVIEPHGMPLSDARAAPASLDAEGFQLVRHASRVTDFEDPAEVAAIYSGEIVELLLGLTGADAVFVTAPGILRFAESSGRAGSRNNSMPARFAHVDVSTETSAAFAARGLPEGKAMRRYAQFNLWRSIGGVPQDVPLAVADARSVAAEDLMIADAVFDEPGRPEWSFDSYLVAHNPAHRWCWYPDMTRDEVLVFRTGDSRDPRPVPHVAFDNPLAPLDCPPRVSIEMRAAAYWYA</sequence>
<dbReference type="AlphaFoldDB" id="A0A7X1KBI3"/>
<comment type="caution">
    <text evidence="1">The sequence shown here is derived from an EMBL/GenBank/DDBJ whole genome shotgun (WGS) entry which is preliminary data.</text>
</comment>
<dbReference type="PANTHER" id="PTHR34598:SF3">
    <property type="entry name" value="OXIDOREDUCTASE AN1597"/>
    <property type="match status" value="1"/>
</dbReference>